<dbReference type="GO" id="GO:0003677">
    <property type="term" value="F:DNA binding"/>
    <property type="evidence" value="ECO:0007669"/>
    <property type="project" value="InterPro"/>
</dbReference>
<dbReference type="InterPro" id="IPR029063">
    <property type="entry name" value="SAM-dependent_MTases_sf"/>
</dbReference>
<keyword evidence="3" id="KW-0808">Transferase</keyword>
<dbReference type="InterPro" id="IPR009061">
    <property type="entry name" value="DNA-bd_dom_put_sf"/>
</dbReference>
<dbReference type="EC" id="2.1.1.72" evidence="3"/>
<dbReference type="InterPro" id="IPR002052">
    <property type="entry name" value="DNA_methylase_N6_adenine_CS"/>
</dbReference>
<proteinExistence type="predicted"/>
<dbReference type="PRINTS" id="PR00507">
    <property type="entry name" value="N12N6MTFRASE"/>
</dbReference>
<dbReference type="GO" id="GO:0009007">
    <property type="term" value="F:site-specific DNA-methyltransferase (adenine-specific) activity"/>
    <property type="evidence" value="ECO:0007669"/>
    <property type="project" value="UniProtKB-EC"/>
</dbReference>
<evidence type="ECO:0000313" key="3">
    <source>
        <dbReference type="EMBL" id="NYJ33847.1"/>
    </source>
</evidence>
<dbReference type="RefSeq" id="WP_179822227.1">
    <property type="nucleotide sequence ID" value="NZ_JACCFS010000001.1"/>
</dbReference>
<evidence type="ECO:0000256" key="1">
    <source>
        <dbReference type="ARBA" id="ARBA00022747"/>
    </source>
</evidence>
<dbReference type="PROSITE" id="PS00092">
    <property type="entry name" value="N6_MTASE"/>
    <property type="match status" value="1"/>
</dbReference>
<keyword evidence="4" id="KW-1185">Reference proteome</keyword>
<dbReference type="SUPFAM" id="SSF53335">
    <property type="entry name" value="S-adenosyl-L-methionine-dependent methyltransferases"/>
    <property type="match status" value="1"/>
</dbReference>
<comment type="caution">
    <text evidence="3">The sequence shown here is derived from an EMBL/GenBank/DDBJ whole genome shotgun (WGS) entry which is preliminary data.</text>
</comment>
<dbReference type="Gene3D" id="1.10.10.10">
    <property type="entry name" value="Winged helix-like DNA-binding domain superfamily/Winged helix DNA-binding domain"/>
    <property type="match status" value="1"/>
</dbReference>
<keyword evidence="3" id="KW-0489">Methyltransferase</keyword>
<dbReference type="Pfam" id="PF02384">
    <property type="entry name" value="N6_Mtase"/>
    <property type="match status" value="1"/>
</dbReference>
<dbReference type="InterPro" id="IPR036388">
    <property type="entry name" value="WH-like_DNA-bd_sf"/>
</dbReference>
<name>A0A7Z0EKN1_9ACTN</name>
<dbReference type="GO" id="GO:0032259">
    <property type="term" value="P:methylation"/>
    <property type="evidence" value="ECO:0007669"/>
    <property type="project" value="UniProtKB-KW"/>
</dbReference>
<dbReference type="Proteomes" id="UP000572051">
    <property type="component" value="Unassembled WGS sequence"/>
</dbReference>
<evidence type="ECO:0000259" key="2">
    <source>
        <dbReference type="Pfam" id="PF02384"/>
    </source>
</evidence>
<dbReference type="PANTHER" id="PTHR42998">
    <property type="entry name" value="TYPE I RESTRICTION ENZYME HINDVIIP M PROTEIN-RELATED"/>
    <property type="match status" value="1"/>
</dbReference>
<feature type="domain" description="DNA methylase adenine-specific" evidence="2">
    <location>
        <begin position="204"/>
        <end position="497"/>
    </location>
</feature>
<dbReference type="GO" id="GO:0008170">
    <property type="term" value="F:N-methyltransferase activity"/>
    <property type="evidence" value="ECO:0007669"/>
    <property type="project" value="InterPro"/>
</dbReference>
<accession>A0A7Z0EKN1</accession>
<gene>
    <name evidence="3" type="ORF">HNR10_001728</name>
</gene>
<protein>
    <submittedName>
        <fullName evidence="3">Type I restriction enzyme M protein</fullName>
        <ecNumber evidence="3">2.1.1.72</ecNumber>
    </submittedName>
</protein>
<dbReference type="EMBL" id="JACCFS010000001">
    <property type="protein sequence ID" value="NYJ33847.1"/>
    <property type="molecule type" value="Genomic_DNA"/>
</dbReference>
<dbReference type="InterPro" id="IPR052916">
    <property type="entry name" value="Type-I_RE_MTase_Subunit"/>
</dbReference>
<dbReference type="Gene3D" id="3.40.50.150">
    <property type="entry name" value="Vaccinia Virus protein VP39"/>
    <property type="match status" value="1"/>
</dbReference>
<dbReference type="PANTHER" id="PTHR42998:SF1">
    <property type="entry name" value="TYPE I RESTRICTION ENZYME HINDI METHYLASE SUBUNIT"/>
    <property type="match status" value="1"/>
</dbReference>
<dbReference type="SUPFAM" id="SSF46955">
    <property type="entry name" value="Putative DNA-binding domain"/>
    <property type="match status" value="1"/>
</dbReference>
<dbReference type="AlphaFoldDB" id="A0A7Z0EKN1"/>
<dbReference type="GO" id="GO:0009307">
    <property type="term" value="P:DNA restriction-modification system"/>
    <property type="evidence" value="ECO:0007669"/>
    <property type="project" value="UniProtKB-KW"/>
</dbReference>
<dbReference type="InterPro" id="IPR003356">
    <property type="entry name" value="DNA_methylase_A-5"/>
</dbReference>
<reference evidence="3 4" key="1">
    <citation type="submission" date="2020-07" db="EMBL/GenBank/DDBJ databases">
        <title>Sequencing the genomes of 1000 actinobacteria strains.</title>
        <authorList>
            <person name="Klenk H.-P."/>
        </authorList>
    </citation>
    <scope>NUCLEOTIDE SEQUENCE [LARGE SCALE GENOMIC DNA]</scope>
    <source>
        <strain evidence="3 4">DSM 44442</strain>
    </source>
</reference>
<keyword evidence="1" id="KW-0680">Restriction system</keyword>
<evidence type="ECO:0000313" key="4">
    <source>
        <dbReference type="Proteomes" id="UP000572051"/>
    </source>
</evidence>
<organism evidence="3 4">
    <name type="scientific">Nocardiopsis aegyptia</name>
    <dbReference type="NCBI Taxonomy" id="220378"/>
    <lineage>
        <taxon>Bacteria</taxon>
        <taxon>Bacillati</taxon>
        <taxon>Actinomycetota</taxon>
        <taxon>Actinomycetes</taxon>
        <taxon>Streptosporangiales</taxon>
        <taxon>Nocardiopsidaceae</taxon>
        <taxon>Nocardiopsis</taxon>
    </lineage>
</organism>
<sequence>MTKDGPTLVSRAQLARYAGVSRAAVTNWRKRGPDFPEPADAEKELFDLDQVTDWLAERTIPADARRPGEVAGTTYAERVHASLTAPDPSRVPARVQVRRTTPREQTLDQTAFRILDDLRGHAPFDANLKFLLRLVHISVAREQDWRDLLQQPTYSHMATSLMSLLPARRDGLPDPTELPHVLPRVLREVETLVSGPDRREQAAAVFDHVLTRLAEAQGKAGQMWQTPASVVEIAVRMLDPLTPPHAVHDPYCRTGEFLIAMERWLRTSQPTSRPLFSGIPGSEELSDMAAMRLRVHGVEAELMPGVDPFGLRHRGRTDLVLANPPFNMRWAADEHFADDPHRLPYGRPPLSNANFVWLQSAVAALRPGGRAAVVMAPIAAFSSHSGERAIRTAMVEDGVVEAVVSLPDRLFQSTSIPVDIWLLRRPADKPSEILFVDARKSGTVSRTERSLAPGEIDDIVSTVTAWRGGAPASSMGRAVGLDEIRERDHSLLPTAYLTLPVPTVHVDEERERFEALTRRLHLLEDALAATDQLVHSLIEETRRWKRP</sequence>